<dbReference type="PANTHER" id="PTHR38926">
    <property type="entry name" value="F-BOX DOMAIN CONTAINING PROTEIN, EXPRESSED"/>
    <property type="match status" value="1"/>
</dbReference>
<reference evidence="1 2" key="1">
    <citation type="submission" date="2016-07" db="EMBL/GenBank/DDBJ databases">
        <title>Pervasive Adenine N6-methylation of Active Genes in Fungi.</title>
        <authorList>
            <consortium name="DOE Joint Genome Institute"/>
            <person name="Mondo S.J."/>
            <person name="Dannebaum R.O."/>
            <person name="Kuo R.C."/>
            <person name="Labutti K."/>
            <person name="Haridas S."/>
            <person name="Kuo A."/>
            <person name="Salamov A."/>
            <person name="Ahrendt S.R."/>
            <person name="Lipzen A."/>
            <person name="Sullivan W."/>
            <person name="Andreopoulos W.B."/>
            <person name="Clum A."/>
            <person name="Lindquist E."/>
            <person name="Daum C."/>
            <person name="Ramamoorthy G.K."/>
            <person name="Gryganskyi A."/>
            <person name="Culley D."/>
            <person name="Magnuson J.K."/>
            <person name="James T.Y."/>
            <person name="O'Malley M.A."/>
            <person name="Stajich J.E."/>
            <person name="Spatafora J.W."/>
            <person name="Visel A."/>
            <person name="Grigoriev I.V."/>
        </authorList>
    </citation>
    <scope>NUCLEOTIDE SEQUENCE [LARGE SCALE GENOMIC DNA]</scope>
    <source>
        <strain evidence="1 2">CBS 931.73</strain>
    </source>
</reference>
<protein>
    <recommendedName>
        <fullName evidence="3">F-box domain-containing protein</fullName>
    </recommendedName>
</protein>
<dbReference type="Proteomes" id="UP000193498">
    <property type="component" value="Unassembled WGS sequence"/>
</dbReference>
<gene>
    <name evidence="1" type="ORF">K493DRAFT_313441</name>
</gene>
<evidence type="ECO:0000313" key="2">
    <source>
        <dbReference type="Proteomes" id="UP000193498"/>
    </source>
</evidence>
<comment type="caution">
    <text evidence="1">The sequence shown here is derived from an EMBL/GenBank/DDBJ whole genome shotgun (WGS) entry which is preliminary data.</text>
</comment>
<dbReference type="InParanoid" id="A0A1Y1YLM8"/>
<evidence type="ECO:0000313" key="1">
    <source>
        <dbReference type="EMBL" id="ORX98905.1"/>
    </source>
</evidence>
<organism evidence="1 2">
    <name type="scientific">Basidiobolus meristosporus CBS 931.73</name>
    <dbReference type="NCBI Taxonomy" id="1314790"/>
    <lineage>
        <taxon>Eukaryota</taxon>
        <taxon>Fungi</taxon>
        <taxon>Fungi incertae sedis</taxon>
        <taxon>Zoopagomycota</taxon>
        <taxon>Entomophthoromycotina</taxon>
        <taxon>Basidiobolomycetes</taxon>
        <taxon>Basidiobolales</taxon>
        <taxon>Basidiobolaceae</taxon>
        <taxon>Basidiobolus</taxon>
    </lineage>
</organism>
<dbReference type="OrthoDB" id="2315578at2759"/>
<dbReference type="AlphaFoldDB" id="A0A1Y1YLM8"/>
<dbReference type="PANTHER" id="PTHR38926:SF5">
    <property type="entry name" value="F-BOX AND LEUCINE-RICH REPEAT PROTEIN 6"/>
    <property type="match status" value="1"/>
</dbReference>
<evidence type="ECO:0008006" key="3">
    <source>
        <dbReference type="Google" id="ProtNLM"/>
    </source>
</evidence>
<keyword evidence="2" id="KW-1185">Reference proteome</keyword>
<dbReference type="InterPro" id="IPR032675">
    <property type="entry name" value="LRR_dom_sf"/>
</dbReference>
<dbReference type="EMBL" id="MCFE01000105">
    <property type="protein sequence ID" value="ORX98905.1"/>
    <property type="molecule type" value="Genomic_DNA"/>
</dbReference>
<sequence length="470" mass="54418">MVMHLLPDNQDVANCCLVNTAWSKVANPVLWRRPKFNSFSAAKAFLEFAKKYQEPPPDSKLRLVRILDLRRSYSLEKLLDRFPNIQCLYLPRRPLNFSYETLHFPQLKKIRNVRLDFEDCGYSQLSHIFRQCPLLEELSVDIKEKPNQGLTLPLPIASRLTSLSITWDGFEYWERIEERAPLIIDFIRAILKALVLPMKHFSLKLEHPVYSDPNQPEKGHFLQLVDGPWSELRSLELDGVELDALTLPHLTQVLPTDLTSLKLAQFYPPKQPVSLAPWEQLIAKCGKSLTSLYLINDQLPEHIERAIGDSCPQLRNLILMGSNLNDHCVSYIIEKAAKSLEYMEIEAVLTSRTLETIFHYCQLKVLNLESFDPDTRPTYTMPPKEFFSQLENLSLYGFRVQTPLLEGILQYGKRITKLVIKDHETLEVSKLKTVVEGLPRLKEFEFCQPLLHLDGRTEIMDLMEQFSNQT</sequence>
<accession>A0A1Y1YLM8</accession>
<proteinExistence type="predicted"/>
<dbReference type="SUPFAM" id="SSF52047">
    <property type="entry name" value="RNI-like"/>
    <property type="match status" value="1"/>
</dbReference>
<dbReference type="Gene3D" id="3.80.10.10">
    <property type="entry name" value="Ribonuclease Inhibitor"/>
    <property type="match status" value="1"/>
</dbReference>
<name>A0A1Y1YLM8_9FUNG</name>